<keyword evidence="4" id="KW-1185">Reference proteome</keyword>
<feature type="region of interest" description="Disordered" evidence="1">
    <location>
        <begin position="298"/>
        <end position="327"/>
    </location>
</feature>
<accession>A0ABP8V815</accession>
<dbReference type="InterPro" id="IPR007730">
    <property type="entry name" value="SPOR-like_dom"/>
</dbReference>
<evidence type="ECO:0000313" key="4">
    <source>
        <dbReference type="Proteomes" id="UP001500604"/>
    </source>
</evidence>
<feature type="compositionally biased region" description="Polar residues" evidence="1">
    <location>
        <begin position="655"/>
        <end position="676"/>
    </location>
</feature>
<name>A0ABP8V815_9GAMM</name>
<dbReference type="EMBL" id="BAABFL010000470">
    <property type="protein sequence ID" value="GAA4652155.1"/>
    <property type="molecule type" value="Genomic_DNA"/>
</dbReference>
<feature type="domain" description="SPOR" evidence="2">
    <location>
        <begin position="921"/>
        <end position="1001"/>
    </location>
</feature>
<dbReference type="RefSeq" id="WP_345198668.1">
    <property type="nucleotide sequence ID" value="NZ_BAABFL010000470.1"/>
</dbReference>
<dbReference type="PROSITE" id="PS51724">
    <property type="entry name" value="SPOR"/>
    <property type="match status" value="2"/>
</dbReference>
<feature type="compositionally biased region" description="Basic and acidic residues" evidence="1">
    <location>
        <begin position="615"/>
        <end position="626"/>
    </location>
</feature>
<reference evidence="4" key="1">
    <citation type="journal article" date="2019" name="Int. J. Syst. Evol. Microbiol.">
        <title>The Global Catalogue of Microorganisms (GCM) 10K type strain sequencing project: providing services to taxonomists for standard genome sequencing and annotation.</title>
        <authorList>
            <consortium name="The Broad Institute Genomics Platform"/>
            <consortium name="The Broad Institute Genome Sequencing Center for Infectious Disease"/>
            <person name="Wu L."/>
            <person name="Ma J."/>
        </authorList>
    </citation>
    <scope>NUCLEOTIDE SEQUENCE [LARGE SCALE GENOMIC DNA]</scope>
    <source>
        <strain evidence="4">JCM 17805</strain>
    </source>
</reference>
<protein>
    <recommendedName>
        <fullName evidence="2">SPOR domain-containing protein</fullName>
    </recommendedName>
</protein>
<sequence length="1011" mass="111996">MKGRTFPLPTLLSISVVAAVGGSGYVSPVLALSSPVGYTAAWQCMSTINEDWRCSPGPGQPYTLTLAELKELRSEIDNSLANLTLKETNPRHPAVDPTEKILALKKYEEHPMRSLAEQDWVDRLTTASSWPEDQNLIPEPDLPAPSAGEISEDEVQNSILLSQWLKRAKKRSSWKEAEEPETVSHLDDTRLLHNLVDNSRETYEEQKKAAKSGEQDLSADQWLDKATARSSLTESNDHDHELALAARDEEVKTSGILSGLQPGPVFPQKTITSPDSLLPPGMVQAAPIARNPYTVAKQLTRQQAQPAQPAPQQPTQVAQPQPVSPPRPIGVGGQLLVRQATGQPPVPQGYVPTPEPMPEPASAPAYATAQTISQPLPPLPDVEVTPAEREARAVRPSVASQPQRRMPYGMDMPPDRWRYAPHNTLPPKAEHPLASAPQRRSDPRNVNVPGIAEQPQQPHYSYNSGENSTLAPPQSAGNYQPFMQAQPNTNGQTSWSLTGQPVATYAPAPRQASAPQQTVQQHVAQQPYRYRADERLAPSLPKYNTEPSWPQAAAEDIPRQKPDNAYARMQQFNRPPPISPNDIFKLASSTSEPKQSAPEAKRKPEQPSTPVNSIERFRQKTAEPDPIRSPYQSSAPQQPANDDYRQPTDEAYNRFTGNSRATTPASTHNAYASNPYSGGAVQPVSFNRQPVETRPATLDQFLKAPRNHLTIQWLATTQPAKIMRLQQRFPALQDASVVRFRRQGQTWHILLTGIYPNKHSASQLLNQEPWNHIARALNPWTRSLAGIHKLDLVMPNTTHSAPDVGQAPAALPQGDYTIQWAIAQTAGEIREIQARYPQLSGAEAIEIPRHGGSSYALVQGRYRDNLTAMDALRQPRMAMLANDLRPVTRPMASIRNSRPLPQAVFSHMSIPMDDSIQRLMQAPDGTYTIQWLAANKPDVLADLQYRYPELTDAVTVRFRRNDRDWYVLVQGQYPNSRAAQQALQKPGVRELANKLNPWTRSVASLRNAIGS</sequence>
<feature type="region of interest" description="Disordered" evidence="1">
    <location>
        <begin position="507"/>
        <end position="526"/>
    </location>
</feature>
<evidence type="ECO:0000259" key="2">
    <source>
        <dbReference type="PROSITE" id="PS51724"/>
    </source>
</evidence>
<gene>
    <name evidence="3" type="ORF">GCM10023116_44390</name>
</gene>
<feature type="region of interest" description="Disordered" evidence="1">
    <location>
        <begin position="388"/>
        <end position="498"/>
    </location>
</feature>
<dbReference type="InterPro" id="IPR036680">
    <property type="entry name" value="SPOR-like_sf"/>
</dbReference>
<feature type="compositionally biased region" description="Basic and acidic residues" evidence="1">
    <location>
        <begin position="173"/>
        <end position="190"/>
    </location>
</feature>
<feature type="compositionally biased region" description="Polar residues" evidence="1">
    <location>
        <begin position="630"/>
        <end position="640"/>
    </location>
</feature>
<comment type="caution">
    <text evidence="3">The sequence shown here is derived from an EMBL/GenBank/DDBJ whole genome shotgun (WGS) entry which is preliminary data.</text>
</comment>
<feature type="domain" description="SPOR" evidence="2">
    <location>
        <begin position="703"/>
        <end position="783"/>
    </location>
</feature>
<proteinExistence type="predicted"/>
<dbReference type="Proteomes" id="UP001500604">
    <property type="component" value="Unassembled WGS sequence"/>
</dbReference>
<feature type="compositionally biased region" description="Basic and acidic residues" evidence="1">
    <location>
        <begin position="642"/>
        <end position="652"/>
    </location>
</feature>
<evidence type="ECO:0000256" key="1">
    <source>
        <dbReference type="SAM" id="MobiDB-lite"/>
    </source>
</evidence>
<evidence type="ECO:0000313" key="3">
    <source>
        <dbReference type="EMBL" id="GAA4652155.1"/>
    </source>
</evidence>
<feature type="compositionally biased region" description="Polar residues" evidence="1">
    <location>
        <begin position="454"/>
        <end position="498"/>
    </location>
</feature>
<organism evidence="3 4">
    <name type="scientific">Kistimonas scapharcae</name>
    <dbReference type="NCBI Taxonomy" id="1036133"/>
    <lineage>
        <taxon>Bacteria</taxon>
        <taxon>Pseudomonadati</taxon>
        <taxon>Pseudomonadota</taxon>
        <taxon>Gammaproteobacteria</taxon>
        <taxon>Oceanospirillales</taxon>
        <taxon>Endozoicomonadaceae</taxon>
        <taxon>Kistimonas</taxon>
    </lineage>
</organism>
<feature type="region of interest" description="Disordered" evidence="1">
    <location>
        <begin position="539"/>
        <end position="676"/>
    </location>
</feature>
<dbReference type="Gene3D" id="3.30.70.1070">
    <property type="entry name" value="Sporulation related repeat"/>
    <property type="match status" value="3"/>
</dbReference>
<feature type="region of interest" description="Disordered" evidence="1">
    <location>
        <begin position="171"/>
        <end position="190"/>
    </location>
</feature>